<dbReference type="AlphaFoldDB" id="A0A4Z2IPQ1"/>
<proteinExistence type="predicted"/>
<feature type="compositionally biased region" description="Basic and acidic residues" evidence="1">
    <location>
        <begin position="46"/>
        <end position="57"/>
    </location>
</feature>
<evidence type="ECO:0000313" key="3">
    <source>
        <dbReference type="Proteomes" id="UP000314294"/>
    </source>
</evidence>
<keyword evidence="3" id="KW-1185">Reference proteome</keyword>
<protein>
    <submittedName>
        <fullName evidence="2">Uncharacterized protein</fullName>
    </submittedName>
</protein>
<gene>
    <name evidence="2" type="ORF">EYF80_010230</name>
</gene>
<dbReference type="EMBL" id="SRLO01000063">
    <property type="protein sequence ID" value="TNN79648.1"/>
    <property type="molecule type" value="Genomic_DNA"/>
</dbReference>
<organism evidence="2 3">
    <name type="scientific">Liparis tanakae</name>
    <name type="common">Tanaka's snailfish</name>
    <dbReference type="NCBI Taxonomy" id="230148"/>
    <lineage>
        <taxon>Eukaryota</taxon>
        <taxon>Metazoa</taxon>
        <taxon>Chordata</taxon>
        <taxon>Craniata</taxon>
        <taxon>Vertebrata</taxon>
        <taxon>Euteleostomi</taxon>
        <taxon>Actinopterygii</taxon>
        <taxon>Neopterygii</taxon>
        <taxon>Teleostei</taxon>
        <taxon>Neoteleostei</taxon>
        <taxon>Acanthomorphata</taxon>
        <taxon>Eupercaria</taxon>
        <taxon>Perciformes</taxon>
        <taxon>Cottioidei</taxon>
        <taxon>Cottales</taxon>
        <taxon>Liparidae</taxon>
        <taxon>Liparis</taxon>
    </lineage>
</organism>
<name>A0A4Z2IPQ1_9TELE</name>
<feature type="region of interest" description="Disordered" evidence="1">
    <location>
        <begin position="1"/>
        <end position="81"/>
    </location>
</feature>
<accession>A0A4Z2IPQ1</accession>
<dbReference type="Proteomes" id="UP000314294">
    <property type="component" value="Unassembled WGS sequence"/>
</dbReference>
<comment type="caution">
    <text evidence="2">The sequence shown here is derived from an EMBL/GenBank/DDBJ whole genome shotgun (WGS) entry which is preliminary data.</text>
</comment>
<sequence length="153" mass="16599">MSQFASPVVVSTIRGEDTLPAPEPEDGERRRRPHVIILCQPSGKAAEPHAPRIRDETAAGSSDVGPNMMRDPPRLQGHSHVGTRRPYTCCGGSVLNSHRNPCVSGPKERGKGEGGVFFWQKQRCLHLAWTLISTNSPSPSLSWGGQLHIFATG</sequence>
<evidence type="ECO:0000256" key="1">
    <source>
        <dbReference type="SAM" id="MobiDB-lite"/>
    </source>
</evidence>
<evidence type="ECO:0000313" key="2">
    <source>
        <dbReference type="EMBL" id="TNN79648.1"/>
    </source>
</evidence>
<reference evidence="2 3" key="1">
    <citation type="submission" date="2019-03" db="EMBL/GenBank/DDBJ databases">
        <title>First draft genome of Liparis tanakae, snailfish: a comprehensive survey of snailfish specific genes.</title>
        <authorList>
            <person name="Kim W."/>
            <person name="Song I."/>
            <person name="Jeong J.-H."/>
            <person name="Kim D."/>
            <person name="Kim S."/>
            <person name="Ryu S."/>
            <person name="Song J.Y."/>
            <person name="Lee S.K."/>
        </authorList>
    </citation>
    <scope>NUCLEOTIDE SEQUENCE [LARGE SCALE GENOMIC DNA]</scope>
    <source>
        <tissue evidence="2">Muscle</tissue>
    </source>
</reference>